<dbReference type="Gene3D" id="3.40.50.450">
    <property type="match status" value="1"/>
</dbReference>
<keyword evidence="2" id="KW-0378">Hydrolase</keyword>
<dbReference type="Proteomes" id="UP000461730">
    <property type="component" value="Unassembled WGS sequence"/>
</dbReference>
<name>A0A7K1U2Y9_9BACT</name>
<evidence type="ECO:0000313" key="3">
    <source>
        <dbReference type="EMBL" id="MVT08732.1"/>
    </source>
</evidence>
<keyword evidence="2" id="KW-0203">Cytokinin biosynthesis</keyword>
<dbReference type="PANTHER" id="PTHR43393">
    <property type="entry name" value="CYTOKININ RIBOSIDE 5'-MONOPHOSPHATE PHOSPHORIBOHYDROLASE"/>
    <property type="match status" value="1"/>
</dbReference>
<reference evidence="3 4" key="1">
    <citation type="submission" date="2019-12" db="EMBL/GenBank/DDBJ databases">
        <title>Chitinophaga sp. strain ysch24 (GDMCC 1.1355), whole genome shotgun sequence.</title>
        <authorList>
            <person name="Zhang X."/>
        </authorList>
    </citation>
    <scope>NUCLEOTIDE SEQUENCE [LARGE SCALE GENOMIC DNA]</scope>
    <source>
        <strain evidence="4">ysch24</strain>
    </source>
</reference>
<dbReference type="GO" id="GO:0005829">
    <property type="term" value="C:cytosol"/>
    <property type="evidence" value="ECO:0007669"/>
    <property type="project" value="TreeGrafter"/>
</dbReference>
<dbReference type="InterPro" id="IPR052341">
    <property type="entry name" value="LOG_family_nucleotidases"/>
</dbReference>
<keyword evidence="4" id="KW-1185">Reference proteome</keyword>
<comment type="catalytic activity">
    <reaction evidence="1">
        <text>AMP + H2O = D-ribose 5-phosphate + adenine</text>
        <dbReference type="Rhea" id="RHEA:20129"/>
        <dbReference type="ChEBI" id="CHEBI:15377"/>
        <dbReference type="ChEBI" id="CHEBI:16708"/>
        <dbReference type="ChEBI" id="CHEBI:78346"/>
        <dbReference type="ChEBI" id="CHEBI:456215"/>
        <dbReference type="EC" id="3.2.2.4"/>
    </reaction>
</comment>
<evidence type="ECO:0000256" key="1">
    <source>
        <dbReference type="ARBA" id="ARBA00000274"/>
    </source>
</evidence>
<dbReference type="GO" id="GO:0009691">
    <property type="term" value="P:cytokinin biosynthetic process"/>
    <property type="evidence" value="ECO:0007669"/>
    <property type="project" value="UniProtKB-UniRule"/>
</dbReference>
<evidence type="ECO:0000313" key="4">
    <source>
        <dbReference type="Proteomes" id="UP000461730"/>
    </source>
</evidence>
<dbReference type="SUPFAM" id="SSF102405">
    <property type="entry name" value="MCP/YpsA-like"/>
    <property type="match status" value="1"/>
</dbReference>
<dbReference type="InterPro" id="IPR031100">
    <property type="entry name" value="LOG_fam"/>
</dbReference>
<gene>
    <name evidence="3" type="ORF">GO493_10700</name>
</gene>
<dbReference type="GO" id="GO:0008714">
    <property type="term" value="F:AMP nucleosidase activity"/>
    <property type="evidence" value="ECO:0007669"/>
    <property type="project" value="UniProtKB-EC"/>
</dbReference>
<dbReference type="RefSeq" id="WP_157306159.1">
    <property type="nucleotide sequence ID" value="NZ_WRXN01000004.1"/>
</dbReference>
<dbReference type="InterPro" id="IPR005269">
    <property type="entry name" value="LOG"/>
</dbReference>
<dbReference type="EC" id="3.2.2.n1" evidence="2"/>
<organism evidence="3 4">
    <name type="scientific">Chitinophaga tropicalis</name>
    <dbReference type="NCBI Taxonomy" id="2683588"/>
    <lineage>
        <taxon>Bacteria</taxon>
        <taxon>Pseudomonadati</taxon>
        <taxon>Bacteroidota</taxon>
        <taxon>Chitinophagia</taxon>
        <taxon>Chitinophagales</taxon>
        <taxon>Chitinophagaceae</taxon>
        <taxon>Chitinophaga</taxon>
    </lineage>
</organism>
<comment type="similarity">
    <text evidence="2">Belongs to the LOG family.</text>
</comment>
<sequence length="254" mass="28825">MNGSVETEKQNGTVSGFPASEERYFLEGPRSRLREALFAIEIFSEFIRGFRMFHFVGPCVSVFGSARVKPGTSYYEAAHRIGAGIANLGFTVMTGGGPGIMEAANKGAKSVNGYSVGCNIKLPKEQCPNPFMDKYFSCDYFFIRKVLMFKYSYAFVIMPGGIGTMDEFFEALTLIQTRKILDFPVVLMGKSYWEPLMPLFSNMLETGMIDKNDLKYMLFTDSEEEALAHIKKYAIEKYRSKRVILFKRFSLLRE</sequence>
<dbReference type="PANTHER" id="PTHR43393:SF3">
    <property type="entry name" value="LYSINE DECARBOXYLASE-LIKE PROTEIN"/>
    <property type="match status" value="1"/>
</dbReference>
<dbReference type="AlphaFoldDB" id="A0A7K1U2Y9"/>
<comment type="caution">
    <text evidence="3">The sequence shown here is derived from an EMBL/GenBank/DDBJ whole genome shotgun (WGS) entry which is preliminary data.</text>
</comment>
<dbReference type="Pfam" id="PF03641">
    <property type="entry name" value="Lysine_decarbox"/>
    <property type="match status" value="1"/>
</dbReference>
<evidence type="ECO:0000256" key="2">
    <source>
        <dbReference type="RuleBase" id="RU363015"/>
    </source>
</evidence>
<proteinExistence type="inferred from homology"/>
<protein>
    <recommendedName>
        <fullName evidence="2">Cytokinin riboside 5'-monophosphate phosphoribohydrolase</fullName>
        <ecNumber evidence="2">3.2.2.n1</ecNumber>
    </recommendedName>
</protein>
<accession>A0A7K1U2Y9</accession>
<dbReference type="NCBIfam" id="TIGR00730">
    <property type="entry name" value="Rossman fold protein, TIGR00730 family"/>
    <property type="match status" value="1"/>
</dbReference>
<dbReference type="EMBL" id="WRXN01000004">
    <property type="protein sequence ID" value="MVT08732.1"/>
    <property type="molecule type" value="Genomic_DNA"/>
</dbReference>